<feature type="region of interest" description="Disordered" evidence="1">
    <location>
        <begin position="86"/>
        <end position="111"/>
    </location>
</feature>
<sequence length="111" mass="12541">MLRTGWKEKEGGVEVRNAETEIERRARERRRERETKREKALLLFCFSGTTFIKINGNSIHSACPSLVLLSSTHLPRRAVDSFRRSIATTNQVGPTLSPTLSGTFPPPPRVH</sequence>
<feature type="region of interest" description="Disordered" evidence="1">
    <location>
        <begin position="1"/>
        <end position="36"/>
    </location>
</feature>
<gene>
    <name evidence="2" type="ORF">CEXT_509441</name>
</gene>
<dbReference type="AlphaFoldDB" id="A0AAV4NB58"/>
<feature type="compositionally biased region" description="Polar residues" evidence="1">
    <location>
        <begin position="86"/>
        <end position="102"/>
    </location>
</feature>
<accession>A0AAV4NB58</accession>
<evidence type="ECO:0000313" key="3">
    <source>
        <dbReference type="Proteomes" id="UP001054945"/>
    </source>
</evidence>
<protein>
    <submittedName>
        <fullName evidence="2">Uncharacterized protein</fullName>
    </submittedName>
</protein>
<reference evidence="2 3" key="1">
    <citation type="submission" date="2021-06" db="EMBL/GenBank/DDBJ databases">
        <title>Caerostris extrusa draft genome.</title>
        <authorList>
            <person name="Kono N."/>
            <person name="Arakawa K."/>
        </authorList>
    </citation>
    <scope>NUCLEOTIDE SEQUENCE [LARGE SCALE GENOMIC DNA]</scope>
</reference>
<evidence type="ECO:0000313" key="2">
    <source>
        <dbReference type="EMBL" id="GIX81883.1"/>
    </source>
</evidence>
<organism evidence="2 3">
    <name type="scientific">Caerostris extrusa</name>
    <name type="common">Bark spider</name>
    <name type="synonym">Caerostris bankana</name>
    <dbReference type="NCBI Taxonomy" id="172846"/>
    <lineage>
        <taxon>Eukaryota</taxon>
        <taxon>Metazoa</taxon>
        <taxon>Ecdysozoa</taxon>
        <taxon>Arthropoda</taxon>
        <taxon>Chelicerata</taxon>
        <taxon>Arachnida</taxon>
        <taxon>Araneae</taxon>
        <taxon>Araneomorphae</taxon>
        <taxon>Entelegynae</taxon>
        <taxon>Araneoidea</taxon>
        <taxon>Araneidae</taxon>
        <taxon>Caerostris</taxon>
    </lineage>
</organism>
<keyword evidence="3" id="KW-1185">Reference proteome</keyword>
<evidence type="ECO:0000256" key="1">
    <source>
        <dbReference type="SAM" id="MobiDB-lite"/>
    </source>
</evidence>
<dbReference type="EMBL" id="BPLR01003179">
    <property type="protein sequence ID" value="GIX81883.1"/>
    <property type="molecule type" value="Genomic_DNA"/>
</dbReference>
<dbReference type="Proteomes" id="UP001054945">
    <property type="component" value="Unassembled WGS sequence"/>
</dbReference>
<name>A0AAV4NB58_CAEEX</name>
<comment type="caution">
    <text evidence="2">The sequence shown here is derived from an EMBL/GenBank/DDBJ whole genome shotgun (WGS) entry which is preliminary data.</text>
</comment>
<proteinExistence type="predicted"/>